<comment type="caution">
    <text evidence="2">The sequence shown here is derived from an EMBL/GenBank/DDBJ whole genome shotgun (WGS) entry which is preliminary data.</text>
</comment>
<sequence length="139" mass="15181">MSTEEKRVWIYAVIAVGVPVVYFATILRQVASTDVAHIAYVWPLLTAIGVAVAVNVVASIVTAIAAPREANLKDERDTDIHRYGQRAEYYVLAVGSVAVLGLTLAKFEHFWIANALYLAFVLSALASAIVKIVAYRRGF</sequence>
<proteinExistence type="predicted"/>
<protein>
    <recommendedName>
        <fullName evidence="4">DUF2178 domain-containing protein</fullName>
    </recommendedName>
</protein>
<evidence type="ECO:0000313" key="3">
    <source>
        <dbReference type="Proteomes" id="UP001597368"/>
    </source>
</evidence>
<accession>A0ABW4T4V4</accession>
<dbReference type="RefSeq" id="WP_379577813.1">
    <property type="nucleotide sequence ID" value="NZ_JBHUFV010000054.1"/>
</dbReference>
<keyword evidence="1" id="KW-1133">Transmembrane helix</keyword>
<dbReference type="Proteomes" id="UP001597368">
    <property type="component" value="Unassembled WGS sequence"/>
</dbReference>
<evidence type="ECO:0008006" key="4">
    <source>
        <dbReference type="Google" id="ProtNLM"/>
    </source>
</evidence>
<evidence type="ECO:0000256" key="1">
    <source>
        <dbReference type="SAM" id="Phobius"/>
    </source>
</evidence>
<name>A0ABW4T4V4_9ACTN</name>
<feature type="transmembrane region" description="Helical" evidence="1">
    <location>
        <begin position="9"/>
        <end position="27"/>
    </location>
</feature>
<evidence type="ECO:0000313" key="2">
    <source>
        <dbReference type="EMBL" id="MFD1937013.1"/>
    </source>
</evidence>
<dbReference type="EMBL" id="JBHUFV010000054">
    <property type="protein sequence ID" value="MFD1937013.1"/>
    <property type="molecule type" value="Genomic_DNA"/>
</dbReference>
<feature type="transmembrane region" description="Helical" evidence="1">
    <location>
        <begin position="111"/>
        <end position="134"/>
    </location>
</feature>
<feature type="transmembrane region" description="Helical" evidence="1">
    <location>
        <begin position="39"/>
        <end position="66"/>
    </location>
</feature>
<gene>
    <name evidence="2" type="ORF">ACFSKW_36645</name>
</gene>
<feature type="transmembrane region" description="Helical" evidence="1">
    <location>
        <begin position="87"/>
        <end position="105"/>
    </location>
</feature>
<keyword evidence="3" id="KW-1185">Reference proteome</keyword>
<organism evidence="2 3">
    <name type="scientific">Nonomuraea mangrovi</name>
    <dbReference type="NCBI Taxonomy" id="2316207"/>
    <lineage>
        <taxon>Bacteria</taxon>
        <taxon>Bacillati</taxon>
        <taxon>Actinomycetota</taxon>
        <taxon>Actinomycetes</taxon>
        <taxon>Streptosporangiales</taxon>
        <taxon>Streptosporangiaceae</taxon>
        <taxon>Nonomuraea</taxon>
    </lineage>
</organism>
<reference evidence="3" key="1">
    <citation type="journal article" date="2019" name="Int. J. Syst. Evol. Microbiol.">
        <title>The Global Catalogue of Microorganisms (GCM) 10K type strain sequencing project: providing services to taxonomists for standard genome sequencing and annotation.</title>
        <authorList>
            <consortium name="The Broad Institute Genomics Platform"/>
            <consortium name="The Broad Institute Genome Sequencing Center for Infectious Disease"/>
            <person name="Wu L."/>
            <person name="Ma J."/>
        </authorList>
    </citation>
    <scope>NUCLEOTIDE SEQUENCE [LARGE SCALE GENOMIC DNA]</scope>
    <source>
        <strain evidence="3">ICMP 6774ER</strain>
    </source>
</reference>
<keyword evidence="1" id="KW-0812">Transmembrane</keyword>
<keyword evidence="1" id="KW-0472">Membrane</keyword>